<accession>F4S7D5</accession>
<dbReference type="EMBL" id="GL883159">
    <property type="protein sequence ID" value="EGF99442.1"/>
    <property type="molecule type" value="Genomic_DNA"/>
</dbReference>
<dbReference type="InterPro" id="IPR050883">
    <property type="entry name" value="PNGase"/>
</dbReference>
<gene>
    <name evidence="2" type="ORF">MELLADRAFT_112721</name>
</gene>
<dbReference type="InterPro" id="IPR012939">
    <property type="entry name" value="Glyco_hydro_92"/>
</dbReference>
<dbReference type="OrthoDB" id="449263at2759"/>
<dbReference type="GO" id="GO:0000224">
    <property type="term" value="F:peptide-N4-(N-acetyl-beta-glucosaminyl)asparagine amidase activity"/>
    <property type="evidence" value="ECO:0007669"/>
    <property type="project" value="TreeGrafter"/>
</dbReference>
<sequence length="454" mass="50520">MHHLYLAQNPFIWTNNLGDVSLGASSYLAHSTARIYGLSPLHNSGTRSSLGSYGNFQLLPTQCPHGFNTWVTKYKDRFGMNSKGIVQTTLDIPVTYVQGDYKLGALFSYPPGVNSITTQVGVLFVYSSMYCSFMTPNNATGETQEIAALGARKSHNSLNLVSAGVFANTTLPYFDSLYCSWDTTQTVYLWMNLHLPVENAQIAETCSDGSWKNGILPGWTQGGSDGTNILADFALKYSWQAASLGVDLQEMYTALVSDAEQTLAIQYKYIPYTVLDAFSTGRQTCEGSRNLEYAFRNFGISQVAQLLNHLKDAHKHENQSLWYQNIWDPTVTSDGFKGFFQKCFANRSYAYTDPKACSPEDTEKTSSIWEYSFYAPNNTAYLIKLHGGNETLVNRLDHFFEKGHYLAGNKPSFQTFVGYHYAGKPADSVSRVQSVVCDNFNTGPGGFLVMMIKL</sequence>
<evidence type="ECO:0000259" key="1">
    <source>
        <dbReference type="Pfam" id="PF07971"/>
    </source>
</evidence>
<dbReference type="PANTHER" id="PTHR12143:SF25">
    <property type="entry name" value="FAMILY PROTEIN, PUTATIVE (AFU_ORTHOLOGUE AFUA_1G10790)-RELATED"/>
    <property type="match status" value="1"/>
</dbReference>
<dbReference type="HOGENOM" id="CLU_602801_0_0_1"/>
<dbReference type="Gene3D" id="1.20.1610.10">
    <property type="entry name" value="alpha-1,2-mannosidases domains"/>
    <property type="match status" value="1"/>
</dbReference>
<dbReference type="AlphaFoldDB" id="F4S7D5"/>
<dbReference type="GO" id="GO:0005634">
    <property type="term" value="C:nucleus"/>
    <property type="evidence" value="ECO:0007669"/>
    <property type="project" value="TreeGrafter"/>
</dbReference>
<dbReference type="RefSeq" id="XP_007417344.1">
    <property type="nucleotide sequence ID" value="XM_007417282.1"/>
</dbReference>
<dbReference type="Pfam" id="PF07971">
    <property type="entry name" value="Glyco_hydro_92"/>
    <property type="match status" value="1"/>
</dbReference>
<dbReference type="GeneID" id="18924770"/>
<dbReference type="InParanoid" id="F4S7D5"/>
<organism evidence="3">
    <name type="scientific">Melampsora larici-populina (strain 98AG31 / pathotype 3-4-7)</name>
    <name type="common">Poplar leaf rust fungus</name>
    <dbReference type="NCBI Taxonomy" id="747676"/>
    <lineage>
        <taxon>Eukaryota</taxon>
        <taxon>Fungi</taxon>
        <taxon>Dikarya</taxon>
        <taxon>Basidiomycota</taxon>
        <taxon>Pucciniomycotina</taxon>
        <taxon>Pucciniomycetes</taxon>
        <taxon>Pucciniales</taxon>
        <taxon>Melampsoraceae</taxon>
        <taxon>Melampsora</taxon>
    </lineage>
</organism>
<dbReference type="GO" id="GO:0005829">
    <property type="term" value="C:cytosol"/>
    <property type="evidence" value="ECO:0007669"/>
    <property type="project" value="TreeGrafter"/>
</dbReference>
<dbReference type="Proteomes" id="UP000001072">
    <property type="component" value="Unassembled WGS sequence"/>
</dbReference>
<dbReference type="PANTHER" id="PTHR12143">
    <property type="entry name" value="PEPTIDE N-GLYCANASE PNGASE -RELATED"/>
    <property type="match status" value="1"/>
</dbReference>
<keyword evidence="2" id="KW-0378">Hydrolase</keyword>
<protein>
    <submittedName>
        <fullName evidence="2">Family 92 glycoside hydrolase</fullName>
    </submittedName>
</protein>
<dbReference type="eggNOG" id="ENOG502QR5Q">
    <property type="taxonomic scope" value="Eukaryota"/>
</dbReference>
<dbReference type="KEGG" id="mlr:MELLADRAFT_112721"/>
<name>F4S7D5_MELLP</name>
<feature type="domain" description="Glycosyl hydrolase family 92" evidence="1">
    <location>
        <begin position="125"/>
        <end position="447"/>
    </location>
</feature>
<dbReference type="GO" id="GO:0006516">
    <property type="term" value="P:glycoprotein catabolic process"/>
    <property type="evidence" value="ECO:0007669"/>
    <property type="project" value="TreeGrafter"/>
</dbReference>
<dbReference type="Gene3D" id="1.20.1050.60">
    <property type="entry name" value="alpha-1,2-mannosidase"/>
    <property type="match status" value="1"/>
</dbReference>
<reference evidence="3" key="1">
    <citation type="journal article" date="2011" name="Proc. Natl. Acad. Sci. U.S.A.">
        <title>Obligate biotrophy features unraveled by the genomic analysis of rust fungi.</title>
        <authorList>
            <person name="Duplessis S."/>
            <person name="Cuomo C.A."/>
            <person name="Lin Y.-C."/>
            <person name="Aerts A."/>
            <person name="Tisserant E."/>
            <person name="Veneault-Fourrey C."/>
            <person name="Joly D.L."/>
            <person name="Hacquard S."/>
            <person name="Amselem J."/>
            <person name="Cantarel B.L."/>
            <person name="Chiu R."/>
            <person name="Coutinho P.M."/>
            <person name="Feau N."/>
            <person name="Field M."/>
            <person name="Frey P."/>
            <person name="Gelhaye E."/>
            <person name="Goldberg J."/>
            <person name="Grabherr M.G."/>
            <person name="Kodira C.D."/>
            <person name="Kohler A."/>
            <person name="Kuees U."/>
            <person name="Lindquist E.A."/>
            <person name="Lucas S.M."/>
            <person name="Mago R."/>
            <person name="Mauceli E."/>
            <person name="Morin E."/>
            <person name="Murat C."/>
            <person name="Pangilinan J.L."/>
            <person name="Park R."/>
            <person name="Pearson M."/>
            <person name="Quesneville H."/>
            <person name="Rouhier N."/>
            <person name="Sakthikumar S."/>
            <person name="Salamov A.A."/>
            <person name="Schmutz J."/>
            <person name="Selles B."/>
            <person name="Shapiro H."/>
            <person name="Tanguay P."/>
            <person name="Tuskan G.A."/>
            <person name="Henrissat B."/>
            <person name="Van de Peer Y."/>
            <person name="Rouze P."/>
            <person name="Ellis J.G."/>
            <person name="Dodds P.N."/>
            <person name="Schein J.E."/>
            <person name="Zhong S."/>
            <person name="Hamelin R.C."/>
            <person name="Grigoriev I.V."/>
            <person name="Szabo L.J."/>
            <person name="Martin F."/>
        </authorList>
    </citation>
    <scope>NUCLEOTIDE SEQUENCE [LARGE SCALE GENOMIC DNA]</scope>
    <source>
        <strain evidence="3">98AG31 / pathotype 3-4-7</strain>
    </source>
</reference>
<proteinExistence type="predicted"/>
<keyword evidence="3" id="KW-1185">Reference proteome</keyword>
<evidence type="ECO:0000313" key="3">
    <source>
        <dbReference type="Proteomes" id="UP000001072"/>
    </source>
</evidence>
<evidence type="ECO:0000313" key="2">
    <source>
        <dbReference type="EMBL" id="EGF99442.1"/>
    </source>
</evidence>
<dbReference type="VEuPathDB" id="FungiDB:MELLADRAFT_112721"/>